<name>A0A0R0LS74_9MICR</name>
<organism evidence="1 2">
    <name type="scientific">Pseudoloma neurophilia</name>
    <dbReference type="NCBI Taxonomy" id="146866"/>
    <lineage>
        <taxon>Eukaryota</taxon>
        <taxon>Fungi</taxon>
        <taxon>Fungi incertae sedis</taxon>
        <taxon>Microsporidia</taxon>
        <taxon>Pseudoloma</taxon>
    </lineage>
</organism>
<evidence type="ECO:0000313" key="1">
    <source>
        <dbReference type="EMBL" id="KRH92170.1"/>
    </source>
</evidence>
<sequence length="160" mass="19142">MGMKIKDVKKQIFMIECSAGWEKFIPREKMAVPVSKSSEEILDWFYELDSEEKLPQTWQEFKEQFTQICVGISFRQLYKYRDETWSNYVKRLTEIAQYRKISEETVLHKLKKEKESTEIRLLIQSSDTSSKILTTRLEEWEDNFPNYSKTQDTKTTQSSP</sequence>
<feature type="non-terminal residue" evidence="1">
    <location>
        <position position="160"/>
    </location>
</feature>
<comment type="caution">
    <text evidence="1">The sequence shown here is derived from an EMBL/GenBank/DDBJ whole genome shotgun (WGS) entry which is preliminary data.</text>
</comment>
<keyword evidence="2" id="KW-1185">Reference proteome</keyword>
<dbReference type="OrthoDB" id="2195904at2759"/>
<dbReference type="Proteomes" id="UP000051530">
    <property type="component" value="Unassembled WGS sequence"/>
</dbReference>
<evidence type="ECO:0008006" key="3">
    <source>
        <dbReference type="Google" id="ProtNLM"/>
    </source>
</evidence>
<reference evidence="1 2" key="1">
    <citation type="submission" date="2015-07" db="EMBL/GenBank/DDBJ databases">
        <title>The genome of Pseudoloma neurophilia, a relevant intracellular parasite of the zebrafish.</title>
        <authorList>
            <person name="Ndikumana S."/>
            <person name="Pelin A."/>
            <person name="Sanders J."/>
            <person name="Corradi N."/>
        </authorList>
    </citation>
    <scope>NUCLEOTIDE SEQUENCE [LARGE SCALE GENOMIC DNA]</scope>
    <source>
        <strain evidence="1 2">MK1</strain>
    </source>
</reference>
<evidence type="ECO:0000313" key="2">
    <source>
        <dbReference type="Proteomes" id="UP000051530"/>
    </source>
</evidence>
<accession>A0A0R0LS74</accession>
<proteinExistence type="predicted"/>
<dbReference type="AlphaFoldDB" id="A0A0R0LS74"/>
<protein>
    <recommendedName>
        <fullName evidence="3">Retrotransposon gag domain-containing protein</fullName>
    </recommendedName>
</protein>
<gene>
    <name evidence="1" type="ORF">M153_10388000479</name>
</gene>
<dbReference type="VEuPathDB" id="MicrosporidiaDB:M153_10388000479"/>
<dbReference type="EMBL" id="LGUB01001145">
    <property type="protein sequence ID" value="KRH92170.1"/>
    <property type="molecule type" value="Genomic_DNA"/>
</dbReference>